<dbReference type="VEuPathDB" id="FungiDB:PV08_00993"/>
<dbReference type="PANTHER" id="PTHR46543">
    <property type="entry name" value="ZINC FINGER CCHC DOMAIN-CONTAINING PROTEIN 7"/>
    <property type="match status" value="1"/>
</dbReference>
<feature type="compositionally biased region" description="Polar residues" evidence="7">
    <location>
        <begin position="68"/>
        <end position="82"/>
    </location>
</feature>
<dbReference type="GO" id="GO:0031499">
    <property type="term" value="C:TRAMP complex"/>
    <property type="evidence" value="ECO:0007669"/>
    <property type="project" value="TreeGrafter"/>
</dbReference>
<keyword evidence="3" id="KW-0677">Repeat</keyword>
<evidence type="ECO:0000256" key="1">
    <source>
        <dbReference type="ARBA" id="ARBA00004123"/>
    </source>
</evidence>
<dbReference type="GO" id="GO:0071039">
    <property type="term" value="P:nuclear polyadenylation-dependent CUT catabolic process"/>
    <property type="evidence" value="ECO:0007669"/>
    <property type="project" value="TreeGrafter"/>
</dbReference>
<feature type="compositionally biased region" description="Polar residues" evidence="7">
    <location>
        <begin position="1"/>
        <end position="12"/>
    </location>
</feature>
<organism evidence="9 10">
    <name type="scientific">Exophiala spinifera</name>
    <dbReference type="NCBI Taxonomy" id="91928"/>
    <lineage>
        <taxon>Eukaryota</taxon>
        <taxon>Fungi</taxon>
        <taxon>Dikarya</taxon>
        <taxon>Ascomycota</taxon>
        <taxon>Pezizomycotina</taxon>
        <taxon>Eurotiomycetes</taxon>
        <taxon>Chaetothyriomycetidae</taxon>
        <taxon>Chaetothyriales</taxon>
        <taxon>Herpotrichiellaceae</taxon>
        <taxon>Exophiala</taxon>
    </lineage>
</organism>
<keyword evidence="2" id="KW-0479">Metal-binding</keyword>
<dbReference type="GO" id="GO:0071036">
    <property type="term" value="P:nuclear polyadenylation-dependent snoRNA catabolic process"/>
    <property type="evidence" value="ECO:0007669"/>
    <property type="project" value="TreeGrafter"/>
</dbReference>
<feature type="domain" description="CCHC-type" evidence="8">
    <location>
        <begin position="218"/>
        <end position="234"/>
    </location>
</feature>
<feature type="compositionally biased region" description="Low complexity" evidence="7">
    <location>
        <begin position="529"/>
        <end position="541"/>
    </location>
</feature>
<dbReference type="GO" id="GO:0071037">
    <property type="term" value="P:nuclear polyadenylation-dependent snRNA catabolic process"/>
    <property type="evidence" value="ECO:0007669"/>
    <property type="project" value="TreeGrafter"/>
</dbReference>
<dbReference type="InterPro" id="IPR051644">
    <property type="entry name" value="TRAMP_AT-DNA-binding"/>
</dbReference>
<keyword evidence="10" id="KW-1185">Reference proteome</keyword>
<feature type="domain" description="CCHC-type" evidence="8">
    <location>
        <begin position="198"/>
        <end position="215"/>
    </location>
</feature>
<dbReference type="AlphaFoldDB" id="A0A0D2BNA0"/>
<sequence length="724" mass="79819">MASTNGFGNNRLATGFKAPSTLVPEPNHESLTAVSRASLSPGGSIDDAIELSSDDASSEDGGMVINIDDTSSVDRPSETNLDGNKDKMSGVKKDTATSDSKDEDISAPQDTIDRDVEMQLHTENQRHIDASLNGAHDSASTKADTVLRLRDLSEDRIAAQLKYAFFDTSREDVNLDLPVICLTCLTPGHTEQTCPEHVCTHCSATDKHPSRLCPKVSRCSRCREQGHDAESCTGMKITTVPCDLCGGLNHTESSCSRRFFSSGAVGEAKAVSLWISCCKCASKMHLVGDCPDANKTTTIRWSLKPFASAQITNLSLESHTKQMEHEAMNRGMRPEGLKIKGRAGIHTAGVPDIGPQPEQDSDQPFFGPRVRNQPKAEFTFRHPHHPPDPPPSQPQNAHFDRYNPPTASHAQSSRQPNNWYATDSFGQPRSRSPLRSGRRGDENIRRRSRSPRGYDGQRGDRRRSPPAPRDGSRSTDHQVSYGPGDFRPGPPIDPPRQGISIQLPLRRGSSNNDNENKPLAPNKVQTGPKSDAAPSRSASAGSKKKSKKGKANAKKSKAEANSAYHDLVYLHATTTDQIGKPTKSRCAYPIPGHMILVKYLKWISARRDHSGDPPMVLEYDRDGKPLFVDTSAPGLIREPNQRDLESVWLWAFEYFSGPYFESKRDKEYHVAKQEYRNVVDNNHALFWAMLDLSARLRAVVEKKDSPEPLRAVSLRNGRIVPMDG</sequence>
<keyword evidence="4" id="KW-0863">Zinc-finger</keyword>
<feature type="region of interest" description="Disordered" evidence="7">
    <location>
        <begin position="346"/>
        <end position="558"/>
    </location>
</feature>
<protein>
    <recommendedName>
        <fullName evidence="8">CCHC-type domain-containing protein</fullName>
    </recommendedName>
</protein>
<evidence type="ECO:0000259" key="8">
    <source>
        <dbReference type="SMART" id="SM00343"/>
    </source>
</evidence>
<proteinExistence type="predicted"/>
<feature type="compositionally biased region" description="Basic and acidic residues" evidence="7">
    <location>
        <begin position="83"/>
        <end position="104"/>
    </location>
</feature>
<feature type="compositionally biased region" description="Basic residues" evidence="7">
    <location>
        <begin position="542"/>
        <end position="555"/>
    </location>
</feature>
<dbReference type="GO" id="GO:0071031">
    <property type="term" value="P:nuclear mRNA surveillance of mRNA 3'-end processing"/>
    <property type="evidence" value="ECO:0007669"/>
    <property type="project" value="TreeGrafter"/>
</dbReference>
<dbReference type="EMBL" id="KN847492">
    <property type="protein sequence ID" value="KIW20418.1"/>
    <property type="molecule type" value="Genomic_DNA"/>
</dbReference>
<feature type="domain" description="CCHC-type" evidence="8">
    <location>
        <begin position="180"/>
        <end position="196"/>
    </location>
</feature>
<evidence type="ECO:0000256" key="5">
    <source>
        <dbReference type="ARBA" id="ARBA00022833"/>
    </source>
</evidence>
<evidence type="ECO:0000313" key="10">
    <source>
        <dbReference type="Proteomes" id="UP000053328"/>
    </source>
</evidence>
<feature type="domain" description="CCHC-type" evidence="8">
    <location>
        <begin position="241"/>
        <end position="257"/>
    </location>
</feature>
<dbReference type="STRING" id="91928.A0A0D2BNA0"/>
<name>A0A0D2BNA0_9EURO</name>
<dbReference type="Proteomes" id="UP000053328">
    <property type="component" value="Unassembled WGS sequence"/>
</dbReference>
<dbReference type="InterPro" id="IPR001878">
    <property type="entry name" value="Znf_CCHC"/>
</dbReference>
<dbReference type="PANTHER" id="PTHR46543:SF1">
    <property type="entry name" value="ZINC FINGER CCHC DOMAIN-CONTAINING PROTEIN 7"/>
    <property type="match status" value="1"/>
</dbReference>
<dbReference type="GO" id="GO:0003723">
    <property type="term" value="F:RNA binding"/>
    <property type="evidence" value="ECO:0007669"/>
    <property type="project" value="TreeGrafter"/>
</dbReference>
<feature type="compositionally biased region" description="Polar residues" evidence="7">
    <location>
        <begin position="405"/>
        <end position="427"/>
    </location>
</feature>
<keyword evidence="6" id="KW-0539">Nucleus</keyword>
<evidence type="ECO:0000256" key="7">
    <source>
        <dbReference type="SAM" id="MobiDB-lite"/>
    </source>
</evidence>
<accession>A0A0D2BNA0</accession>
<evidence type="ECO:0000256" key="3">
    <source>
        <dbReference type="ARBA" id="ARBA00022737"/>
    </source>
</evidence>
<dbReference type="HOGENOM" id="CLU_023185_0_0_1"/>
<dbReference type="SMART" id="SM00343">
    <property type="entry name" value="ZnF_C2HC"/>
    <property type="match status" value="5"/>
</dbReference>
<evidence type="ECO:0000313" key="9">
    <source>
        <dbReference type="EMBL" id="KIW20418.1"/>
    </source>
</evidence>
<dbReference type="GeneID" id="27328076"/>
<dbReference type="GO" id="GO:0071038">
    <property type="term" value="P:TRAMP-dependent tRNA surveillance pathway"/>
    <property type="evidence" value="ECO:0007669"/>
    <property type="project" value="TreeGrafter"/>
</dbReference>
<comment type="subcellular location">
    <subcellularLocation>
        <location evidence="1">Nucleus</location>
    </subcellularLocation>
</comment>
<evidence type="ECO:0000256" key="6">
    <source>
        <dbReference type="ARBA" id="ARBA00023242"/>
    </source>
</evidence>
<gene>
    <name evidence="9" type="ORF">PV08_00993</name>
</gene>
<reference evidence="9 10" key="1">
    <citation type="submission" date="2015-01" db="EMBL/GenBank/DDBJ databases">
        <title>The Genome Sequence of Exophiala spinifera CBS89968.</title>
        <authorList>
            <consortium name="The Broad Institute Genomics Platform"/>
            <person name="Cuomo C."/>
            <person name="de Hoog S."/>
            <person name="Gorbushina A."/>
            <person name="Stielow B."/>
            <person name="Teixiera M."/>
            <person name="Abouelleil A."/>
            <person name="Chapman S.B."/>
            <person name="Priest M."/>
            <person name="Young S.K."/>
            <person name="Wortman J."/>
            <person name="Nusbaum C."/>
            <person name="Birren B."/>
        </authorList>
    </citation>
    <scope>NUCLEOTIDE SEQUENCE [LARGE SCALE GENOMIC DNA]</scope>
    <source>
        <strain evidence="9 10">CBS 89968</strain>
    </source>
</reference>
<dbReference type="GO" id="GO:0071035">
    <property type="term" value="P:nuclear polyadenylation-dependent rRNA catabolic process"/>
    <property type="evidence" value="ECO:0007669"/>
    <property type="project" value="TreeGrafter"/>
</dbReference>
<dbReference type="OrthoDB" id="7608935at2759"/>
<feature type="domain" description="CCHC-type" evidence="8">
    <location>
        <begin position="276"/>
        <end position="292"/>
    </location>
</feature>
<feature type="region of interest" description="Disordered" evidence="7">
    <location>
        <begin position="1"/>
        <end position="110"/>
    </location>
</feature>
<dbReference type="GO" id="GO:0008270">
    <property type="term" value="F:zinc ion binding"/>
    <property type="evidence" value="ECO:0007669"/>
    <property type="project" value="UniProtKB-KW"/>
</dbReference>
<dbReference type="RefSeq" id="XP_016240634.1">
    <property type="nucleotide sequence ID" value="XM_016375358.1"/>
</dbReference>
<feature type="compositionally biased region" description="Polar residues" evidence="7">
    <location>
        <begin position="29"/>
        <end position="38"/>
    </location>
</feature>
<feature type="compositionally biased region" description="Acidic residues" evidence="7">
    <location>
        <begin position="47"/>
        <end position="58"/>
    </location>
</feature>
<evidence type="ECO:0000256" key="2">
    <source>
        <dbReference type="ARBA" id="ARBA00022723"/>
    </source>
</evidence>
<evidence type="ECO:0000256" key="4">
    <source>
        <dbReference type="ARBA" id="ARBA00022771"/>
    </source>
</evidence>
<keyword evidence="5" id="KW-0862">Zinc</keyword>